<evidence type="ECO:0000313" key="3">
    <source>
        <dbReference type="EMBL" id="KAK3048469.1"/>
    </source>
</evidence>
<comment type="caution">
    <text evidence="3">The sequence shown here is derived from an EMBL/GenBank/DDBJ whole genome shotgun (WGS) entry which is preliminary data.</text>
</comment>
<evidence type="ECO:0000313" key="4">
    <source>
        <dbReference type="Proteomes" id="UP001271007"/>
    </source>
</evidence>
<dbReference type="InterPro" id="IPR001283">
    <property type="entry name" value="CRISP-related"/>
</dbReference>
<dbReference type="Pfam" id="PF00188">
    <property type="entry name" value="CAP"/>
    <property type="match status" value="1"/>
</dbReference>
<name>A0AAJ0DE81_9PEZI</name>
<dbReference type="Proteomes" id="UP001271007">
    <property type="component" value="Unassembled WGS sequence"/>
</dbReference>
<dbReference type="GO" id="GO:0005576">
    <property type="term" value="C:extracellular region"/>
    <property type="evidence" value="ECO:0007669"/>
    <property type="project" value="InterPro"/>
</dbReference>
<dbReference type="PROSITE" id="PS01009">
    <property type="entry name" value="CRISP_1"/>
    <property type="match status" value="1"/>
</dbReference>
<dbReference type="SUPFAM" id="SSF55797">
    <property type="entry name" value="PR-1-like"/>
    <property type="match status" value="1"/>
</dbReference>
<dbReference type="PRINTS" id="PR00837">
    <property type="entry name" value="V5TPXLIKE"/>
</dbReference>
<proteinExistence type="predicted"/>
<gene>
    <name evidence="3" type="primary">PRY1</name>
    <name evidence="3" type="ORF">LTR09_010133</name>
</gene>
<protein>
    <submittedName>
        <fullName evidence="3">Sterol-binding protein</fullName>
    </submittedName>
</protein>
<accession>A0AAJ0DE81</accession>
<dbReference type="SMART" id="SM00198">
    <property type="entry name" value="SCP"/>
    <property type="match status" value="1"/>
</dbReference>
<dbReference type="Gene3D" id="3.40.33.10">
    <property type="entry name" value="CAP"/>
    <property type="match status" value="1"/>
</dbReference>
<organism evidence="3 4">
    <name type="scientific">Extremus antarcticus</name>
    <dbReference type="NCBI Taxonomy" id="702011"/>
    <lineage>
        <taxon>Eukaryota</taxon>
        <taxon>Fungi</taxon>
        <taxon>Dikarya</taxon>
        <taxon>Ascomycota</taxon>
        <taxon>Pezizomycotina</taxon>
        <taxon>Dothideomycetes</taxon>
        <taxon>Dothideomycetidae</taxon>
        <taxon>Mycosphaerellales</taxon>
        <taxon>Extremaceae</taxon>
        <taxon>Extremus</taxon>
    </lineage>
</organism>
<reference evidence="3" key="1">
    <citation type="submission" date="2023-04" db="EMBL/GenBank/DDBJ databases">
        <title>Black Yeasts Isolated from many extreme environments.</title>
        <authorList>
            <person name="Coleine C."/>
            <person name="Stajich J.E."/>
            <person name="Selbmann L."/>
        </authorList>
    </citation>
    <scope>NUCLEOTIDE SEQUENCE</scope>
    <source>
        <strain evidence="3">CCFEE 5312</strain>
    </source>
</reference>
<feature type="signal peptide" evidence="1">
    <location>
        <begin position="1"/>
        <end position="31"/>
    </location>
</feature>
<keyword evidence="1" id="KW-0732">Signal</keyword>
<dbReference type="EMBL" id="JAWDJX010000048">
    <property type="protein sequence ID" value="KAK3048469.1"/>
    <property type="molecule type" value="Genomic_DNA"/>
</dbReference>
<sequence>MTMPPRPYPGRALAAWSVVYILLVAAGFASADDLSTTTTTVRSTTTLLTLTTTITSGQTTYATTELLTPTTTIEIPGATPSMAMGSGQGVYGGQRFEEAVLNSTNVFRQEHQASPLTWDNGLAVFGQRHAEKCIWEHSGGPHGENMALNFADPTLAIDAWANEEKKYDYQSAQFSEATGHFTQLVWEGTTKVGCGAVKCNSDSAKGWFFVCEYDPPGNVVGAFRENVNTPKGGKDGEIGLNAATKMGGVSRLLVALVAVSSVAVACL</sequence>
<feature type="domain" description="SCP" evidence="2">
    <location>
        <begin position="95"/>
        <end position="221"/>
    </location>
</feature>
<dbReference type="InterPro" id="IPR035940">
    <property type="entry name" value="CAP_sf"/>
</dbReference>
<feature type="chain" id="PRO_5042534921" evidence="1">
    <location>
        <begin position="32"/>
        <end position="267"/>
    </location>
</feature>
<keyword evidence="4" id="KW-1185">Reference proteome</keyword>
<dbReference type="AlphaFoldDB" id="A0AAJ0DE81"/>
<evidence type="ECO:0000259" key="2">
    <source>
        <dbReference type="SMART" id="SM00198"/>
    </source>
</evidence>
<dbReference type="PANTHER" id="PTHR10334">
    <property type="entry name" value="CYSTEINE-RICH SECRETORY PROTEIN-RELATED"/>
    <property type="match status" value="1"/>
</dbReference>
<evidence type="ECO:0000256" key="1">
    <source>
        <dbReference type="SAM" id="SignalP"/>
    </source>
</evidence>
<dbReference type="InterPro" id="IPR018244">
    <property type="entry name" value="Allrgn_V5/Tpx1_CS"/>
</dbReference>
<dbReference type="InterPro" id="IPR014044">
    <property type="entry name" value="CAP_dom"/>
</dbReference>